<dbReference type="GO" id="GO:0005524">
    <property type="term" value="F:ATP binding"/>
    <property type="evidence" value="ECO:0007669"/>
    <property type="project" value="UniProtKB-KW"/>
</dbReference>
<dbReference type="AlphaFoldDB" id="I5C2I7"/>
<dbReference type="Gene3D" id="3.40.50.300">
    <property type="entry name" value="P-loop containing nucleotide triphosphate hydrolases"/>
    <property type="match status" value="2"/>
</dbReference>
<keyword evidence="5 9" id="KW-0227">DNA damage</keyword>
<dbReference type="Pfam" id="PF02463">
    <property type="entry name" value="SMC_N"/>
    <property type="match status" value="1"/>
</dbReference>
<evidence type="ECO:0000313" key="12">
    <source>
        <dbReference type="EMBL" id="EIM76039.1"/>
    </source>
</evidence>
<dbReference type="NCBIfam" id="TIGR00634">
    <property type="entry name" value="recN"/>
    <property type="match status" value="1"/>
</dbReference>
<evidence type="ECO:0000256" key="9">
    <source>
        <dbReference type="PIRNR" id="PIRNR003128"/>
    </source>
</evidence>
<gene>
    <name evidence="12" type="ORF">A3SI_11799</name>
</gene>
<evidence type="ECO:0000256" key="2">
    <source>
        <dbReference type="ARBA" id="ARBA00009441"/>
    </source>
</evidence>
<evidence type="ECO:0000256" key="6">
    <source>
        <dbReference type="ARBA" id="ARBA00022840"/>
    </source>
</evidence>
<dbReference type="PANTHER" id="PTHR11059:SF0">
    <property type="entry name" value="DNA REPAIR PROTEIN RECN"/>
    <property type="match status" value="1"/>
</dbReference>
<keyword evidence="6" id="KW-0067">ATP-binding</keyword>
<dbReference type="RefSeq" id="WP_009055434.1">
    <property type="nucleotide sequence ID" value="NZ_AJYA01000024.1"/>
</dbReference>
<keyword evidence="13" id="KW-1185">Reference proteome</keyword>
<dbReference type="PIRSF" id="PIRSF003128">
    <property type="entry name" value="RecN"/>
    <property type="match status" value="1"/>
</dbReference>
<feature type="coiled-coil region" evidence="10">
    <location>
        <begin position="158"/>
        <end position="185"/>
    </location>
</feature>
<feature type="coiled-coil region" evidence="10">
    <location>
        <begin position="289"/>
        <end position="369"/>
    </location>
</feature>
<evidence type="ECO:0000256" key="10">
    <source>
        <dbReference type="SAM" id="Coils"/>
    </source>
</evidence>
<dbReference type="STRING" id="1189621.A3SI_11799"/>
<dbReference type="CDD" id="cd03241">
    <property type="entry name" value="ABC_RecN"/>
    <property type="match status" value="1"/>
</dbReference>
<dbReference type="GO" id="GO:0006310">
    <property type="term" value="P:DNA recombination"/>
    <property type="evidence" value="ECO:0007669"/>
    <property type="project" value="InterPro"/>
</dbReference>
<dbReference type="InterPro" id="IPR027417">
    <property type="entry name" value="P-loop_NTPase"/>
</dbReference>
<dbReference type="GO" id="GO:0009432">
    <property type="term" value="P:SOS response"/>
    <property type="evidence" value="ECO:0007669"/>
    <property type="project" value="TreeGrafter"/>
</dbReference>
<evidence type="ECO:0000256" key="4">
    <source>
        <dbReference type="ARBA" id="ARBA00022741"/>
    </source>
</evidence>
<dbReference type="PATRIC" id="fig|1189621.3.peg.2456"/>
<evidence type="ECO:0000313" key="13">
    <source>
        <dbReference type="Proteomes" id="UP000005551"/>
    </source>
</evidence>
<organism evidence="12 13">
    <name type="scientific">Nitritalea halalkaliphila LW7</name>
    <dbReference type="NCBI Taxonomy" id="1189621"/>
    <lineage>
        <taxon>Bacteria</taxon>
        <taxon>Pseudomonadati</taxon>
        <taxon>Bacteroidota</taxon>
        <taxon>Cytophagia</taxon>
        <taxon>Cytophagales</taxon>
        <taxon>Cyclobacteriaceae</taxon>
        <taxon>Nitritalea</taxon>
    </lineage>
</organism>
<dbReference type="GO" id="GO:0043590">
    <property type="term" value="C:bacterial nucleoid"/>
    <property type="evidence" value="ECO:0007669"/>
    <property type="project" value="TreeGrafter"/>
</dbReference>
<keyword evidence="4" id="KW-0547">Nucleotide-binding</keyword>
<dbReference type="InterPro" id="IPR003395">
    <property type="entry name" value="RecF/RecN/SMC_N"/>
</dbReference>
<dbReference type="Proteomes" id="UP000005551">
    <property type="component" value="Unassembled WGS sequence"/>
</dbReference>
<evidence type="ECO:0000256" key="7">
    <source>
        <dbReference type="ARBA" id="ARBA00023204"/>
    </source>
</evidence>
<dbReference type="SUPFAM" id="SSF52540">
    <property type="entry name" value="P-loop containing nucleoside triphosphate hydrolases"/>
    <property type="match status" value="2"/>
</dbReference>
<evidence type="ECO:0000256" key="1">
    <source>
        <dbReference type="ARBA" id="ARBA00003618"/>
    </source>
</evidence>
<keyword evidence="10" id="KW-0175">Coiled coil</keyword>
<comment type="similarity">
    <text evidence="2 9">Belongs to the RecN family.</text>
</comment>
<keyword evidence="7 9" id="KW-0234">DNA repair</keyword>
<evidence type="ECO:0000256" key="3">
    <source>
        <dbReference type="ARBA" id="ARBA00021315"/>
    </source>
</evidence>
<dbReference type="PANTHER" id="PTHR11059">
    <property type="entry name" value="DNA REPAIR PROTEIN RECN"/>
    <property type="match status" value="1"/>
</dbReference>
<comment type="caution">
    <text evidence="12">The sequence shown here is derived from an EMBL/GenBank/DDBJ whole genome shotgun (WGS) entry which is preliminary data.</text>
</comment>
<feature type="domain" description="RecF/RecN/SMC N-terminal" evidence="11">
    <location>
        <begin position="2"/>
        <end position="507"/>
    </location>
</feature>
<comment type="function">
    <text evidence="1 9">May be involved in recombinational repair of damaged DNA.</text>
</comment>
<evidence type="ECO:0000256" key="8">
    <source>
        <dbReference type="ARBA" id="ARBA00033408"/>
    </source>
</evidence>
<dbReference type="InterPro" id="IPR004604">
    <property type="entry name" value="DNA_recomb/repair_RecN"/>
</dbReference>
<name>I5C2I7_9BACT</name>
<reference evidence="12 13" key="1">
    <citation type="submission" date="2012-05" db="EMBL/GenBank/DDBJ databases">
        <title>Genome sequence of Nitritalea halalkaliphila LW7.</title>
        <authorList>
            <person name="Jangir P.K."/>
            <person name="Singh A."/>
            <person name="Shivaji S."/>
            <person name="Sharma R."/>
        </authorList>
    </citation>
    <scope>NUCLEOTIDE SEQUENCE [LARGE SCALE GENOMIC DNA]</scope>
    <source>
        <strain evidence="12 13">LW7</strain>
    </source>
</reference>
<dbReference type="FunFam" id="3.40.50.300:FF:000319">
    <property type="entry name" value="DNA repair protein RecN"/>
    <property type="match status" value="1"/>
</dbReference>
<dbReference type="EMBL" id="AJYA01000024">
    <property type="protein sequence ID" value="EIM76039.1"/>
    <property type="molecule type" value="Genomic_DNA"/>
</dbReference>
<evidence type="ECO:0000256" key="5">
    <source>
        <dbReference type="ARBA" id="ARBA00022763"/>
    </source>
</evidence>
<dbReference type="GO" id="GO:0006281">
    <property type="term" value="P:DNA repair"/>
    <property type="evidence" value="ECO:0007669"/>
    <property type="project" value="UniProtKB-KW"/>
</dbReference>
<protein>
    <recommendedName>
        <fullName evidence="3 9">DNA repair protein RecN</fullName>
    </recommendedName>
    <alternativeName>
        <fullName evidence="8 9">Recombination protein N</fullName>
    </alternativeName>
</protein>
<accession>I5C2I7</accession>
<sequence>MLKSLTIKNYALIQGLQLSPHPGLNMITGETGAGKSIMLGALGLLLGNRADSKVLYDSTQKCVIEGFFEIAAYGLQPFFTEEELDYESTCIIRREISATGKSRAFINDTPVRLEHLKKLGAALMDIHSQHDTLQLANGEYQLALIDAFSSSHTLLAAYQNSYRAYRKAQKRQKELQERALALRKEADYNRFQLEEIEALQLKAGEQAELEQEQELLTHAEDIKSRIQEVVQRFEQEEVGLSDQLDATKQTLGQLARFSEHFASYQQRFESCLIEIKDIMDGLYEEDARVEVDEERLSQLQERLSRLFQLQQKHGVDSVEELLALAADLAEKVIETDQLDEQLEAVAEEVASLEKELTKAAAALSEQRQAFFAPFSEALAGLVRQLGMENAQVRIAHSPIAPGPAGTDEVELLFSANKGVALQPLRQVASGGEFSRLIFAIKYLMADKIAMPTLIFDEIDTGISGEVALKMVLMMQDIARKHQVICISHLPQVAAKGERHYFVYKDHSAEKTVSKMRELTGEERVLELAKMIAGDQPPAAALESARSLLA</sequence>
<evidence type="ECO:0000259" key="11">
    <source>
        <dbReference type="Pfam" id="PF02463"/>
    </source>
</evidence>
<dbReference type="OrthoDB" id="9806954at2"/>
<proteinExistence type="inferred from homology"/>